<dbReference type="RefSeq" id="WP_075442297.1">
    <property type="nucleotide sequence ID" value="NZ_FOQK01000004.1"/>
</dbReference>
<dbReference type="InterPro" id="IPR045527">
    <property type="entry name" value="DUF6470"/>
</dbReference>
<dbReference type="AlphaFoldDB" id="A0A1I3CMQ3"/>
<dbReference type="Proteomes" id="UP000183639">
    <property type="component" value="Unassembled WGS sequence"/>
</dbReference>
<dbReference type="EMBL" id="FOQK01000004">
    <property type="protein sequence ID" value="SFH75501.1"/>
    <property type="molecule type" value="Genomic_DNA"/>
</dbReference>
<sequence>MLRLNMRTTQPMIGMHTQLGKLEAHSTPAKLHSENRQARSNAHWTQPSVEINQYPSRHSYGFTNHTDFAREHGQQGMSDLKKTTSRWTEEAWDNIENGGKKGRQPVKQRYDSKLQQEISKQRHIVANLIPDPEIHFTPVQAEGNVDPGDVTVKIDTEAFAQTHFTPGKVETYLQQKPDVRRWVTEGKYDIYA</sequence>
<evidence type="ECO:0000313" key="1">
    <source>
        <dbReference type="EMBL" id="SFH75501.1"/>
    </source>
</evidence>
<dbReference type="Pfam" id="PF20074">
    <property type="entry name" value="DUF6470"/>
    <property type="match status" value="1"/>
</dbReference>
<gene>
    <name evidence="1" type="ORF">SAMN04487861_1049</name>
</gene>
<reference evidence="1 2" key="1">
    <citation type="submission" date="2016-10" db="EMBL/GenBank/DDBJ databases">
        <authorList>
            <person name="de Groot N.N."/>
        </authorList>
    </citation>
    <scope>NUCLEOTIDE SEQUENCE [LARGE SCALE GENOMIC DNA]</scope>
    <source>
        <strain evidence="1 2">Z108</strain>
    </source>
</reference>
<protein>
    <submittedName>
        <fullName evidence="1">Uncharacterized protein</fullName>
    </submittedName>
</protein>
<organism evidence="1 2">
    <name type="scientific">Selenomonas ruminantium</name>
    <dbReference type="NCBI Taxonomy" id="971"/>
    <lineage>
        <taxon>Bacteria</taxon>
        <taxon>Bacillati</taxon>
        <taxon>Bacillota</taxon>
        <taxon>Negativicutes</taxon>
        <taxon>Selenomonadales</taxon>
        <taxon>Selenomonadaceae</taxon>
        <taxon>Selenomonas</taxon>
    </lineage>
</organism>
<evidence type="ECO:0000313" key="2">
    <source>
        <dbReference type="Proteomes" id="UP000183639"/>
    </source>
</evidence>
<accession>A0A1I3CMQ3</accession>
<proteinExistence type="predicted"/>
<name>A0A1I3CMQ3_SELRU</name>